<dbReference type="InterPro" id="IPR050155">
    <property type="entry name" value="HAD-like_hydrolase_sf"/>
</dbReference>
<reference evidence="10 11" key="1">
    <citation type="submission" date="2015-05" db="EMBL/GenBank/DDBJ databases">
        <title>Complete genome of Marinobacter psychrophilus strain 20041T isolated from sea-ice of the Canadian Basin.</title>
        <authorList>
            <person name="Song L."/>
            <person name="Ren L."/>
            <person name="Yu Y."/>
            <person name="Wang X."/>
        </authorList>
    </citation>
    <scope>NUCLEOTIDE SEQUENCE [LARGE SCALE GENOMIC DNA]</scope>
    <source>
        <strain evidence="10 11">20041</strain>
    </source>
</reference>
<dbReference type="InterPro" id="IPR023198">
    <property type="entry name" value="PGP-like_dom2"/>
</dbReference>
<protein>
    <recommendedName>
        <fullName evidence="8 9">Phosphonoacetaldehyde hydrolase</fullName>
        <shortName evidence="9">Phosphonatase</shortName>
        <ecNumber evidence="8 9">3.11.1.1</ecNumber>
    </recommendedName>
    <alternativeName>
        <fullName evidence="9">Phosphonoacetaldehyde phosphonohydrolase</fullName>
    </alternativeName>
</protein>
<keyword evidence="3 9" id="KW-0378">Hydrolase</keyword>
<comment type="catalytic activity">
    <reaction evidence="6 9">
        <text>phosphonoacetaldehyde + H2O = acetaldehyde + phosphate + H(+)</text>
        <dbReference type="Rhea" id="RHEA:18905"/>
        <dbReference type="ChEBI" id="CHEBI:15343"/>
        <dbReference type="ChEBI" id="CHEBI:15377"/>
        <dbReference type="ChEBI" id="CHEBI:15378"/>
        <dbReference type="ChEBI" id="CHEBI:43474"/>
        <dbReference type="ChEBI" id="CHEBI:58383"/>
        <dbReference type="EC" id="3.11.1.1"/>
    </reaction>
</comment>
<dbReference type="InterPro" id="IPR036412">
    <property type="entry name" value="HAD-like_sf"/>
</dbReference>
<dbReference type="InterPro" id="IPR006439">
    <property type="entry name" value="HAD-SF_hydro_IA"/>
</dbReference>
<dbReference type="STRING" id="330734.ABA45_16150"/>
<dbReference type="PANTHER" id="PTHR43434">
    <property type="entry name" value="PHOSPHOGLYCOLATE PHOSPHATASE"/>
    <property type="match status" value="1"/>
</dbReference>
<gene>
    <name evidence="9" type="primary">phnX</name>
    <name evidence="10" type="ORF">ABA45_16150</name>
</gene>
<dbReference type="SFLD" id="SFLDG01129">
    <property type="entry name" value="C1.5:_HAD__Beta-PGM__Phosphata"/>
    <property type="match status" value="1"/>
</dbReference>
<dbReference type="AlphaFoldDB" id="A0A0H4I7P9"/>
<keyword evidence="5 9" id="KW-0704">Schiff base</keyword>
<dbReference type="GO" id="GO:0006281">
    <property type="term" value="P:DNA repair"/>
    <property type="evidence" value="ECO:0007669"/>
    <property type="project" value="TreeGrafter"/>
</dbReference>
<evidence type="ECO:0000256" key="2">
    <source>
        <dbReference type="ARBA" id="ARBA00022723"/>
    </source>
</evidence>
<dbReference type="InterPro" id="IPR023214">
    <property type="entry name" value="HAD_sf"/>
</dbReference>
<dbReference type="GO" id="GO:0008967">
    <property type="term" value="F:phosphoglycolate phosphatase activity"/>
    <property type="evidence" value="ECO:0007669"/>
    <property type="project" value="TreeGrafter"/>
</dbReference>
<evidence type="ECO:0000256" key="4">
    <source>
        <dbReference type="ARBA" id="ARBA00022842"/>
    </source>
</evidence>
<dbReference type="PATRIC" id="fig|330734.3.peg.3400"/>
<dbReference type="Gene3D" id="1.10.150.240">
    <property type="entry name" value="Putative phosphatase, domain 2"/>
    <property type="match status" value="1"/>
</dbReference>
<dbReference type="KEGG" id="mpq:ABA45_16150"/>
<dbReference type="SFLD" id="SFLDG01135">
    <property type="entry name" value="C1.5.6:_HAD__Beta-PGM__Phospha"/>
    <property type="match status" value="1"/>
</dbReference>
<evidence type="ECO:0000256" key="5">
    <source>
        <dbReference type="ARBA" id="ARBA00023270"/>
    </source>
</evidence>
<evidence type="ECO:0000313" key="11">
    <source>
        <dbReference type="Proteomes" id="UP000036406"/>
    </source>
</evidence>
<dbReference type="RefSeq" id="WP_048387850.1">
    <property type="nucleotide sequence ID" value="NZ_CP011494.1"/>
</dbReference>
<comment type="cofactor">
    <cofactor evidence="9">
        <name>Mg(2+)</name>
        <dbReference type="ChEBI" id="CHEBI:18420"/>
    </cofactor>
    <text evidence="9">Binds 1 Mg(2+) ion per subunit.</text>
</comment>
<dbReference type="EC" id="3.11.1.1" evidence="8 9"/>
<dbReference type="GO" id="GO:0000287">
    <property type="term" value="F:magnesium ion binding"/>
    <property type="evidence" value="ECO:0007669"/>
    <property type="project" value="UniProtKB-UniRule"/>
</dbReference>
<evidence type="ECO:0000313" key="10">
    <source>
        <dbReference type="EMBL" id="AKO53768.1"/>
    </source>
</evidence>
<dbReference type="PANTHER" id="PTHR43434:SF19">
    <property type="entry name" value="PHOSPHONOACETALDEHYDE HYDROLASE"/>
    <property type="match status" value="1"/>
</dbReference>
<comment type="function">
    <text evidence="7 9">Involved in phosphonate degradation.</text>
</comment>
<evidence type="ECO:0000256" key="9">
    <source>
        <dbReference type="HAMAP-Rule" id="MF_01375"/>
    </source>
</evidence>
<keyword evidence="4 9" id="KW-0460">Magnesium</keyword>
<dbReference type="GO" id="GO:0005829">
    <property type="term" value="C:cytosol"/>
    <property type="evidence" value="ECO:0007669"/>
    <property type="project" value="TreeGrafter"/>
</dbReference>
<evidence type="ECO:0000256" key="1">
    <source>
        <dbReference type="ARBA" id="ARBA00011738"/>
    </source>
</evidence>
<organism evidence="10 11">
    <name type="scientific">Marinobacter psychrophilus</name>
    <dbReference type="NCBI Taxonomy" id="330734"/>
    <lineage>
        <taxon>Bacteria</taxon>
        <taxon>Pseudomonadati</taxon>
        <taxon>Pseudomonadota</taxon>
        <taxon>Gammaproteobacteria</taxon>
        <taxon>Pseudomonadales</taxon>
        <taxon>Marinobacteraceae</taxon>
        <taxon>Marinobacter</taxon>
    </lineage>
</organism>
<proteinExistence type="inferred from homology"/>
<dbReference type="GO" id="GO:0050194">
    <property type="term" value="F:phosphonoacetaldehyde hydrolase activity"/>
    <property type="evidence" value="ECO:0007669"/>
    <property type="project" value="UniProtKB-UniRule"/>
</dbReference>
<name>A0A0H4I7P9_9GAMM</name>
<feature type="active site" description="Schiff-base intermediate with substrate" evidence="9">
    <location>
        <position position="74"/>
    </location>
</feature>
<feature type="binding site" evidence="9">
    <location>
        <position position="33"/>
    </location>
    <ligand>
        <name>Mg(2+)</name>
        <dbReference type="ChEBI" id="CHEBI:18420"/>
    </ligand>
</feature>
<comment type="similarity">
    <text evidence="9">Belongs to the HAD-like hydrolase superfamily. PhnX family.</text>
</comment>
<dbReference type="Proteomes" id="UP000036406">
    <property type="component" value="Chromosome"/>
</dbReference>
<dbReference type="InterPro" id="IPR006323">
    <property type="entry name" value="Phosphonoacetald_hydro"/>
</dbReference>
<dbReference type="NCBIfam" id="TIGR01509">
    <property type="entry name" value="HAD-SF-IA-v3"/>
    <property type="match status" value="1"/>
</dbReference>
<dbReference type="SFLD" id="SFLDS00003">
    <property type="entry name" value="Haloacid_Dehalogenase"/>
    <property type="match status" value="1"/>
</dbReference>
<evidence type="ECO:0000256" key="6">
    <source>
        <dbReference type="ARBA" id="ARBA00052005"/>
    </source>
</evidence>
<evidence type="ECO:0000256" key="8">
    <source>
        <dbReference type="ARBA" id="ARBA00066472"/>
    </source>
</evidence>
<sequence length="290" mass="31287">MSVNGQAKKKPVSVVDYSYVRKYTGPIKAVICDWAGTTIDYGSRAPIIAFLALFKSHDIDVTEVQAREPMGTEKSVHIRRMLAMPAISDKWQKIKGRPATEEDVQTLYKEFLPLQLASIRNCGDLIPGWLETVDDLRGQGIKLGANTGYNTEMFAQVAEVARNAGYEADANVCATEVSQGRPYPYMAQAVMEKLGVLEAQACIKVDDTETGIEEGLNAGMWTVAVALSGNANGLSHEQWSALLADAQAAVAEKSRRQMALSGAHYVIDSVADLPAVIADINAKLAAGVQP</sequence>
<dbReference type="HAMAP" id="MF_01375">
    <property type="entry name" value="PhnX"/>
    <property type="match status" value="1"/>
</dbReference>
<feature type="active site" description="Nucleophile" evidence="9">
    <location>
        <position position="33"/>
    </location>
</feature>
<dbReference type="NCBIfam" id="TIGR01422">
    <property type="entry name" value="phosphonatase"/>
    <property type="match status" value="1"/>
</dbReference>
<dbReference type="GO" id="GO:0019700">
    <property type="term" value="P:organic phosphonate catabolic process"/>
    <property type="evidence" value="ECO:0007669"/>
    <property type="project" value="InterPro"/>
</dbReference>
<feature type="binding site" evidence="9">
    <location>
        <position position="207"/>
    </location>
    <ligand>
        <name>Mg(2+)</name>
        <dbReference type="ChEBI" id="CHEBI:18420"/>
    </ligand>
</feature>
<keyword evidence="11" id="KW-1185">Reference proteome</keyword>
<evidence type="ECO:0000256" key="3">
    <source>
        <dbReference type="ARBA" id="ARBA00022801"/>
    </source>
</evidence>
<dbReference type="Gene3D" id="3.40.50.1000">
    <property type="entry name" value="HAD superfamily/HAD-like"/>
    <property type="match status" value="1"/>
</dbReference>
<evidence type="ECO:0000256" key="7">
    <source>
        <dbReference type="ARBA" id="ARBA00056573"/>
    </source>
</evidence>
<dbReference type="FunFam" id="1.10.150.240:FF:000006">
    <property type="entry name" value="Phosphonoacetaldehyde hydrolase"/>
    <property type="match status" value="1"/>
</dbReference>
<keyword evidence="2 9" id="KW-0479">Metal-binding</keyword>
<dbReference type="SUPFAM" id="SSF56784">
    <property type="entry name" value="HAD-like"/>
    <property type="match status" value="1"/>
</dbReference>
<dbReference type="Pfam" id="PF00702">
    <property type="entry name" value="Hydrolase"/>
    <property type="match status" value="1"/>
</dbReference>
<accession>A0A0H4I7P9</accession>
<comment type="subunit">
    <text evidence="1 9">Homodimer.</text>
</comment>
<feature type="binding site" evidence="9">
    <location>
        <position position="35"/>
    </location>
    <ligand>
        <name>Mg(2+)</name>
        <dbReference type="ChEBI" id="CHEBI:18420"/>
    </ligand>
</feature>
<dbReference type="EMBL" id="CP011494">
    <property type="protein sequence ID" value="AKO53768.1"/>
    <property type="molecule type" value="Genomic_DNA"/>
</dbReference>